<feature type="domain" description="Major facilitator superfamily (MFS) profile" evidence="7">
    <location>
        <begin position="172"/>
        <end position="606"/>
    </location>
</feature>
<dbReference type="InterPro" id="IPR005829">
    <property type="entry name" value="Sugar_transporter_CS"/>
</dbReference>
<evidence type="ECO:0000256" key="2">
    <source>
        <dbReference type="ARBA" id="ARBA00022692"/>
    </source>
</evidence>
<keyword evidence="10" id="KW-1185">Reference proteome</keyword>
<dbReference type="PROSITE" id="PS50850">
    <property type="entry name" value="MFS"/>
    <property type="match status" value="1"/>
</dbReference>
<feature type="transmembrane region" description="Helical" evidence="6">
    <location>
        <begin position="295"/>
        <end position="316"/>
    </location>
</feature>
<feature type="transmembrane region" description="Helical" evidence="6">
    <location>
        <begin position="442"/>
        <end position="461"/>
    </location>
</feature>
<dbReference type="GO" id="GO:0005886">
    <property type="term" value="C:plasma membrane"/>
    <property type="evidence" value="ECO:0007669"/>
    <property type="project" value="TreeGrafter"/>
</dbReference>
<feature type="region of interest" description="Disordered" evidence="5">
    <location>
        <begin position="1"/>
        <end position="108"/>
    </location>
</feature>
<feature type="transmembrane region" description="Helical" evidence="6">
    <location>
        <begin position="577"/>
        <end position="597"/>
    </location>
</feature>
<feature type="transmembrane region" description="Helical" evidence="6">
    <location>
        <begin position="209"/>
        <end position="230"/>
    </location>
</feature>
<evidence type="ECO:0000256" key="3">
    <source>
        <dbReference type="ARBA" id="ARBA00022989"/>
    </source>
</evidence>
<dbReference type="InterPro" id="IPR011701">
    <property type="entry name" value="MFS"/>
</dbReference>
<evidence type="ECO:0000256" key="6">
    <source>
        <dbReference type="SAM" id="Phobius"/>
    </source>
</evidence>
<dbReference type="PANTHER" id="PTHR23502:SF134">
    <property type="entry name" value="MAJOR FACILITATOR SUPERFAMILY (MFS) PROFILE DOMAIN-CONTAINING PROTEIN-RELATED"/>
    <property type="match status" value="1"/>
</dbReference>
<dbReference type="InterPro" id="IPR036259">
    <property type="entry name" value="MFS_trans_sf"/>
</dbReference>
<dbReference type="EMBL" id="CP144531">
    <property type="protein sequence ID" value="WWC59292.1"/>
    <property type="molecule type" value="Genomic_DNA"/>
</dbReference>
<protein>
    <recommendedName>
        <fullName evidence="7">Major facilitator superfamily (MFS) profile domain-containing protein</fullName>
    </recommendedName>
</protein>
<dbReference type="VEuPathDB" id="FungiDB:I303_02021"/>
<feature type="compositionally biased region" description="Low complexity" evidence="5">
    <location>
        <begin position="93"/>
        <end position="105"/>
    </location>
</feature>
<feature type="transmembrane region" description="Helical" evidence="6">
    <location>
        <begin position="399"/>
        <end position="422"/>
    </location>
</feature>
<dbReference type="GO" id="GO:0042908">
    <property type="term" value="P:xenobiotic transport"/>
    <property type="evidence" value="ECO:0007669"/>
    <property type="project" value="UniProtKB-ARBA"/>
</dbReference>
<keyword evidence="3 6" id="KW-1133">Transmembrane helix</keyword>
<comment type="subcellular location">
    <subcellularLocation>
        <location evidence="1">Membrane</location>
        <topology evidence="1">Multi-pass membrane protein</topology>
    </subcellularLocation>
</comment>
<dbReference type="SUPFAM" id="SSF103473">
    <property type="entry name" value="MFS general substrate transporter"/>
    <property type="match status" value="1"/>
</dbReference>
<dbReference type="InterPro" id="IPR020846">
    <property type="entry name" value="MFS_dom"/>
</dbReference>
<dbReference type="FunFam" id="1.20.1250.20:FF:000082">
    <property type="entry name" value="MFS multidrug transporter, putative"/>
    <property type="match status" value="1"/>
</dbReference>
<evidence type="ECO:0000313" key="8">
    <source>
        <dbReference type="EMBL" id="OBR87808.1"/>
    </source>
</evidence>
<keyword evidence="4 6" id="KW-0472">Membrane</keyword>
<feature type="transmembrane region" description="Helical" evidence="6">
    <location>
        <begin position="328"/>
        <end position="348"/>
    </location>
</feature>
<dbReference type="PROSITE" id="PS00216">
    <property type="entry name" value="SUGAR_TRANSPORT_1"/>
    <property type="match status" value="1"/>
</dbReference>
<dbReference type="GO" id="GO:0140115">
    <property type="term" value="P:export across plasma membrane"/>
    <property type="evidence" value="ECO:0007669"/>
    <property type="project" value="UniProtKB-ARBA"/>
</dbReference>
<evidence type="ECO:0000256" key="1">
    <source>
        <dbReference type="ARBA" id="ARBA00004141"/>
    </source>
</evidence>
<dbReference type="OrthoDB" id="5376138at2759"/>
<sequence>MALSRESSSKSNTNNTSAPLPLSLSKSISRMSSPPTREEQRFDAADPIIPIAHIKSNLSTQHQQSEIEPVSCRNDRKTRTQYEEEEKNLCDRSSSSTSPTGLPPSHALPSGCSYGPVLTQTYLDGTNLVLEPELVSQVQAGGSDEYRLLWVDFPPLSPQNPFNFSKGRKFGITIVATLFTLQTSMNVGAFSIGMESLTRDLNCTREQAAIGLGIFNFGFATMPLLLAPLSEEFGRRWSYVIAVVLYGLFLIMMALSKNLTTMLLARVLQGVSGSVASTLVGGTIADIYVPADRGLPSAVFAFAAIAGSGLGPFFFCWVESNPKLEWRWIWWIQAMLIAALIIPIFVLMRETRESIILRRRANKLRKERGLSDGGRYTARSEVGKVNFVQAMKSSSLRAITFLLVEPILLFFSIWMGLGWGVLYTMVTGLSYNFKNVYGFTTNQVGCAYISITIGTLIGFGFNFVQDAIYRRKVEKKGIEARLYAPMAAGLTFAIGCFIFSFTATPSVHYIVPCLGIVIIIAAVFTIYISAFVYISECYGSYASSAIAAQSFLRNSFGGAFSFFTLQMYDALTPKWTTFTWGCVALLLAAVPFVAFYFGPQIRARSKYSKILMEEEQERILRDKQVLDGMG</sequence>
<evidence type="ECO:0000313" key="9">
    <source>
        <dbReference type="EMBL" id="WWC59292.1"/>
    </source>
</evidence>
<feature type="transmembrane region" description="Helical" evidence="6">
    <location>
        <begin position="482"/>
        <end position="503"/>
    </location>
</feature>
<evidence type="ECO:0000313" key="10">
    <source>
        <dbReference type="Proteomes" id="UP000078595"/>
    </source>
</evidence>
<dbReference type="EMBL" id="KI894028">
    <property type="protein sequence ID" value="OBR87808.1"/>
    <property type="molecule type" value="Genomic_DNA"/>
</dbReference>
<feature type="transmembrane region" description="Helical" evidence="6">
    <location>
        <begin position="237"/>
        <end position="255"/>
    </location>
</feature>
<feature type="transmembrane region" description="Helical" evidence="6">
    <location>
        <begin position="546"/>
        <end position="565"/>
    </location>
</feature>
<reference evidence="9" key="2">
    <citation type="submission" date="2013-07" db="EMBL/GenBank/DDBJ databases">
        <authorList>
            <consortium name="The Broad Institute Genome Sequencing Platform"/>
            <person name="Cuomo C."/>
            <person name="Litvintseva A."/>
            <person name="Chen Y."/>
            <person name="Heitman J."/>
            <person name="Sun S."/>
            <person name="Springer D."/>
            <person name="Dromer F."/>
            <person name="Young S.K."/>
            <person name="Zeng Q."/>
            <person name="Gargeya S."/>
            <person name="Fitzgerald M."/>
            <person name="Abouelleil A."/>
            <person name="Alvarado L."/>
            <person name="Berlin A.M."/>
            <person name="Chapman S.B."/>
            <person name="Dewar J."/>
            <person name="Goldberg J."/>
            <person name="Griggs A."/>
            <person name="Gujja S."/>
            <person name="Hansen M."/>
            <person name="Howarth C."/>
            <person name="Imamovic A."/>
            <person name="Larimer J."/>
            <person name="McCowan C."/>
            <person name="Murphy C."/>
            <person name="Pearson M."/>
            <person name="Priest M."/>
            <person name="Roberts A."/>
            <person name="Saif S."/>
            <person name="Shea T."/>
            <person name="Sykes S."/>
            <person name="Wortman J."/>
            <person name="Nusbaum C."/>
            <person name="Birren B."/>
        </authorList>
    </citation>
    <scope>NUCLEOTIDE SEQUENCE</scope>
    <source>
        <strain evidence="9">CBS 10117</strain>
    </source>
</reference>
<name>A0A1A6ACN7_9TREE</name>
<feature type="compositionally biased region" description="Basic and acidic residues" evidence="5">
    <location>
        <begin position="73"/>
        <end position="90"/>
    </location>
</feature>
<evidence type="ECO:0000256" key="4">
    <source>
        <dbReference type="ARBA" id="ARBA00023136"/>
    </source>
</evidence>
<dbReference type="Pfam" id="PF07690">
    <property type="entry name" value="MFS_1"/>
    <property type="match status" value="1"/>
</dbReference>
<feature type="transmembrane region" description="Helical" evidence="6">
    <location>
        <begin position="170"/>
        <end position="189"/>
    </location>
</feature>
<reference evidence="9" key="3">
    <citation type="submission" date="2024-02" db="EMBL/GenBank/DDBJ databases">
        <title>Comparative genomics of Cryptococcus and Kwoniella reveals pathogenesis evolution and contrasting modes of karyotype evolution via chromosome fusion or intercentromeric recombination.</title>
        <authorList>
            <person name="Coelho M.A."/>
            <person name="David-Palma M."/>
            <person name="Shea T."/>
            <person name="Bowers K."/>
            <person name="McGinley-Smith S."/>
            <person name="Mohammad A.W."/>
            <person name="Gnirke A."/>
            <person name="Yurkov A.M."/>
            <person name="Nowrousian M."/>
            <person name="Sun S."/>
            <person name="Cuomo C.A."/>
            <person name="Heitman J."/>
        </authorList>
    </citation>
    <scope>NUCLEOTIDE SEQUENCE</scope>
    <source>
        <strain evidence="9">CBS 10117</strain>
    </source>
</reference>
<feature type="compositionally biased region" description="Polar residues" evidence="5">
    <location>
        <begin position="56"/>
        <end position="66"/>
    </location>
</feature>
<dbReference type="Gene3D" id="1.20.1250.20">
    <property type="entry name" value="MFS general substrate transporter like domains"/>
    <property type="match status" value="1"/>
</dbReference>
<dbReference type="KEGG" id="kdj:28965720"/>
<dbReference type="STRING" id="1296121.A0A1A6ACN7"/>
<dbReference type="GeneID" id="28965720"/>
<feature type="compositionally biased region" description="Low complexity" evidence="5">
    <location>
        <begin position="9"/>
        <end position="33"/>
    </location>
</feature>
<reference evidence="8" key="1">
    <citation type="submission" date="2013-07" db="EMBL/GenBank/DDBJ databases">
        <title>The Genome Sequence of Cryptococcus dejecticola CBS10117.</title>
        <authorList>
            <consortium name="The Broad Institute Genome Sequencing Platform"/>
            <person name="Cuomo C."/>
            <person name="Litvintseva A."/>
            <person name="Chen Y."/>
            <person name="Heitman J."/>
            <person name="Sun S."/>
            <person name="Springer D."/>
            <person name="Dromer F."/>
            <person name="Young S.K."/>
            <person name="Zeng Q."/>
            <person name="Gargeya S."/>
            <person name="Fitzgerald M."/>
            <person name="Abouelleil A."/>
            <person name="Alvarado L."/>
            <person name="Berlin A.M."/>
            <person name="Chapman S.B."/>
            <person name="Dewar J."/>
            <person name="Goldberg J."/>
            <person name="Griggs A."/>
            <person name="Gujja S."/>
            <person name="Hansen M."/>
            <person name="Howarth C."/>
            <person name="Imamovic A."/>
            <person name="Larimer J."/>
            <person name="McCowan C."/>
            <person name="Murphy C."/>
            <person name="Pearson M."/>
            <person name="Priest M."/>
            <person name="Roberts A."/>
            <person name="Saif S."/>
            <person name="Shea T."/>
            <person name="Sykes S."/>
            <person name="Wortman J."/>
            <person name="Nusbaum C."/>
            <person name="Birren B."/>
        </authorList>
    </citation>
    <scope>NUCLEOTIDE SEQUENCE [LARGE SCALE GENOMIC DNA]</scope>
    <source>
        <strain evidence="8">CBS 10117</strain>
    </source>
</reference>
<feature type="transmembrane region" description="Helical" evidence="6">
    <location>
        <begin position="267"/>
        <end position="288"/>
    </location>
</feature>
<keyword evidence="2 6" id="KW-0812">Transmembrane</keyword>
<accession>A0A1A6ACN7</accession>
<dbReference type="AlphaFoldDB" id="A0A1A6ACN7"/>
<dbReference type="GO" id="GO:0022857">
    <property type="term" value="F:transmembrane transporter activity"/>
    <property type="evidence" value="ECO:0007669"/>
    <property type="project" value="InterPro"/>
</dbReference>
<gene>
    <name evidence="8" type="ORF">I303_02021</name>
    <name evidence="9" type="ORF">I303_101843</name>
</gene>
<feature type="transmembrane region" description="Helical" evidence="6">
    <location>
        <begin position="509"/>
        <end position="534"/>
    </location>
</feature>
<dbReference type="RefSeq" id="XP_018265650.1">
    <property type="nucleotide sequence ID" value="XM_018405369.1"/>
</dbReference>
<evidence type="ECO:0000256" key="5">
    <source>
        <dbReference type="SAM" id="MobiDB-lite"/>
    </source>
</evidence>
<dbReference type="Proteomes" id="UP000078595">
    <property type="component" value="Chromosome 2"/>
</dbReference>
<dbReference type="PANTHER" id="PTHR23502">
    <property type="entry name" value="MAJOR FACILITATOR SUPERFAMILY"/>
    <property type="match status" value="1"/>
</dbReference>
<organism evidence="8">
    <name type="scientific">Kwoniella dejecticola CBS 10117</name>
    <dbReference type="NCBI Taxonomy" id="1296121"/>
    <lineage>
        <taxon>Eukaryota</taxon>
        <taxon>Fungi</taxon>
        <taxon>Dikarya</taxon>
        <taxon>Basidiomycota</taxon>
        <taxon>Agaricomycotina</taxon>
        <taxon>Tremellomycetes</taxon>
        <taxon>Tremellales</taxon>
        <taxon>Cryptococcaceae</taxon>
        <taxon>Kwoniella</taxon>
    </lineage>
</organism>
<proteinExistence type="predicted"/>
<evidence type="ECO:0000259" key="7">
    <source>
        <dbReference type="PROSITE" id="PS50850"/>
    </source>
</evidence>